<organism evidence="2 3">
    <name type="scientific">Cryptococcus deneoformans (strain JEC21 / ATCC MYA-565)</name>
    <name type="common">Cryptococcus neoformans var. neoformans serotype D</name>
    <dbReference type="NCBI Taxonomy" id="214684"/>
    <lineage>
        <taxon>Eukaryota</taxon>
        <taxon>Fungi</taxon>
        <taxon>Dikarya</taxon>
        <taxon>Basidiomycota</taxon>
        <taxon>Agaricomycotina</taxon>
        <taxon>Tremellomycetes</taxon>
        <taxon>Tremellales</taxon>
        <taxon>Cryptococcaceae</taxon>
        <taxon>Cryptococcus</taxon>
        <taxon>Cryptococcus neoformans species complex</taxon>
    </lineage>
</organism>
<dbReference type="AlphaFoldDB" id="Q5KHW0"/>
<evidence type="ECO:0000256" key="1">
    <source>
        <dbReference type="SAM" id="MobiDB-lite"/>
    </source>
</evidence>
<dbReference type="OrthoDB" id="2572173at2759"/>
<dbReference type="KEGG" id="cne:CND05130"/>
<dbReference type="HOGENOM" id="CLU_1315358_0_0_1"/>
<accession>Q5KHW0</accession>
<dbReference type="EMBL" id="AE017344">
    <property type="protein sequence ID" value="AAW43340.1"/>
    <property type="molecule type" value="Genomic_DNA"/>
</dbReference>
<dbReference type="OMA" id="NERKHDA"/>
<name>Q5KHW0_CRYD1</name>
<dbReference type="RefSeq" id="XP_570647.1">
    <property type="nucleotide sequence ID" value="XM_570647.2"/>
</dbReference>
<gene>
    <name evidence="2" type="ordered locus">CND05130</name>
</gene>
<feature type="region of interest" description="Disordered" evidence="1">
    <location>
        <begin position="187"/>
        <end position="209"/>
    </location>
</feature>
<evidence type="ECO:0000313" key="3">
    <source>
        <dbReference type="Proteomes" id="UP000002149"/>
    </source>
</evidence>
<reference evidence="2 3" key="1">
    <citation type="journal article" date="2005" name="Science">
        <title>The genome of the basidiomycetous yeast and human pathogen Cryptococcus neoformans.</title>
        <authorList>
            <person name="Loftus B.J."/>
            <person name="Fung E."/>
            <person name="Roncaglia P."/>
            <person name="Rowley D."/>
            <person name="Amedeo P."/>
            <person name="Bruno D."/>
            <person name="Vamathevan J."/>
            <person name="Miranda M."/>
            <person name="Anderson I.J."/>
            <person name="Fraser J.A."/>
            <person name="Allen J.E."/>
            <person name="Bosdet I.E."/>
            <person name="Brent M.R."/>
            <person name="Chiu R."/>
            <person name="Doering T.L."/>
            <person name="Donlin M.J."/>
            <person name="D'Souza C.A."/>
            <person name="Fox D.S."/>
            <person name="Grinberg V."/>
            <person name="Fu J."/>
            <person name="Fukushima M."/>
            <person name="Haas B.J."/>
            <person name="Huang J.C."/>
            <person name="Janbon G."/>
            <person name="Jones S.J."/>
            <person name="Koo H.L."/>
            <person name="Krzywinski M.I."/>
            <person name="Kwon-Chung J.K."/>
            <person name="Lengeler K.B."/>
            <person name="Maiti R."/>
            <person name="Marra M.A."/>
            <person name="Marra R.E."/>
            <person name="Mathewson C.A."/>
            <person name="Mitchell T.G."/>
            <person name="Pertea M."/>
            <person name="Riggs F.R."/>
            <person name="Salzberg S.L."/>
            <person name="Schein J.E."/>
            <person name="Shvartsbeyn A."/>
            <person name="Shin H."/>
            <person name="Shumway M."/>
            <person name="Specht C.A."/>
            <person name="Suh B.B."/>
            <person name="Tenney A."/>
            <person name="Utterback T.R."/>
            <person name="Wickes B.L."/>
            <person name="Wortman J.R."/>
            <person name="Wye N.H."/>
            <person name="Kronstad J.W."/>
            <person name="Lodge J.K."/>
            <person name="Heitman J."/>
            <person name="Davis R.W."/>
            <person name="Fraser C.M."/>
            <person name="Hyman R.W."/>
        </authorList>
    </citation>
    <scope>NUCLEOTIDE SEQUENCE [LARGE SCALE GENOMIC DNA]</scope>
    <source>
        <strain evidence="3">JEC21 / ATCC MYA-565</strain>
    </source>
</reference>
<dbReference type="VEuPathDB" id="FungiDB:CND05130"/>
<dbReference type="Proteomes" id="UP000002149">
    <property type="component" value="Chromosome 4"/>
</dbReference>
<dbReference type="InParanoid" id="Q5KHW0"/>
<sequence length="209" mass="22662">MNVCLWGCAAPFEEVPGKSGRSKTTVSLEPVPTIHLIPPSPSNQQTFDLSSSSTESSHRQTFAYMSVDITNSRPNSSWTQRISGFFDPSKIPFNSRTVPRSEAVSVYLAPHPDLPEDPFASRIDMAAISTDVGPLRDVFKQDGPLAAGTGECGVATGNERKHDAVQPSNQIPVGQSYKVADSIGHLSKEELSKGPRKRIINQQSTHSFP</sequence>
<dbReference type="GeneID" id="3257294"/>
<evidence type="ECO:0000313" key="2">
    <source>
        <dbReference type="EMBL" id="AAW43340.1"/>
    </source>
</evidence>
<protein>
    <submittedName>
        <fullName evidence="2">Uncharacterized protein</fullName>
    </submittedName>
</protein>
<feature type="region of interest" description="Disordered" evidence="1">
    <location>
        <begin position="34"/>
        <end position="53"/>
    </location>
</feature>
<keyword evidence="3" id="KW-1185">Reference proteome</keyword>
<accession>Q55UI7</accession>
<feature type="compositionally biased region" description="Polar residues" evidence="1">
    <location>
        <begin position="200"/>
        <end position="209"/>
    </location>
</feature>
<proteinExistence type="predicted"/>
<dbReference type="PaxDb" id="214684-Q5KHW0"/>